<evidence type="ECO:0000313" key="2">
    <source>
        <dbReference type="Proteomes" id="UP000596035"/>
    </source>
</evidence>
<dbReference type="EMBL" id="CP065321">
    <property type="protein sequence ID" value="QQR29732.1"/>
    <property type="molecule type" value="Genomic_DNA"/>
</dbReference>
<dbReference type="RefSeq" id="WP_084384187.1">
    <property type="nucleotide sequence ID" value="NZ_CAQWLO010000031.1"/>
</dbReference>
<sequence>MKKICVVPFTRRELPMLPGLRKGYQISDLVAPKGIAFEGEDVGALKNMNPMGQTITDDLDVAVGSTDVVFVSYVPSRYQSLRKYALHALFMAANSRKEIHCFLELTNDEKEAVNMACEKSQTSIAYYTFAVCDDKIYDLTRLHKFDVPVIYVSEEVPDCDGYEIFLMLAEKLSIEGKNVLAISEDVYNTFLGYECMKFGGNTEVGNQIFRLNILTYELYQAKHPDIILIKLPHPLMKYDDESLFDCGGTAYILSQAIPGDGCIYCTHAEVSGGTYWETFNEGVIAKFGYPIICVNVSNRIIDNAGDIHLSSLRIPENKVISRVKDMRAINDIPFLHLYNENDMQELYQKLLNEYLELPYGVI</sequence>
<gene>
    <name evidence="1" type="ORF">I5Q82_17145</name>
</gene>
<organism evidence="1 2">
    <name type="scientific">Acutalibacter muris</name>
    <dbReference type="NCBI Taxonomy" id="1796620"/>
    <lineage>
        <taxon>Bacteria</taxon>
        <taxon>Bacillati</taxon>
        <taxon>Bacillota</taxon>
        <taxon>Clostridia</taxon>
        <taxon>Eubacteriales</taxon>
        <taxon>Acutalibacteraceae</taxon>
        <taxon>Acutalibacter</taxon>
    </lineage>
</organism>
<name>A0AA92L6W0_9FIRM</name>
<accession>A0AA92L6W0</accession>
<reference evidence="1 2" key="1">
    <citation type="submission" date="2020-11" db="EMBL/GenBank/DDBJ databases">
        <title>Closed and high quality bacterial genomes of the OMM12 community.</title>
        <authorList>
            <person name="Marbouty M."/>
            <person name="Lamy-Besnier Q."/>
            <person name="Debarbieux L."/>
            <person name="Koszul R."/>
        </authorList>
    </citation>
    <scope>NUCLEOTIDE SEQUENCE [LARGE SCALE GENOMIC DNA]</scope>
    <source>
        <strain evidence="1 2">KB18</strain>
    </source>
</reference>
<evidence type="ECO:0000313" key="1">
    <source>
        <dbReference type="EMBL" id="QQR29732.1"/>
    </source>
</evidence>
<dbReference type="Proteomes" id="UP000596035">
    <property type="component" value="Chromosome"/>
</dbReference>
<dbReference type="AlphaFoldDB" id="A0AA92L6W0"/>
<protein>
    <submittedName>
        <fullName evidence="1">Uncharacterized protein</fullName>
    </submittedName>
</protein>
<proteinExistence type="predicted"/>